<sequence length="105" mass="12516">MAEIKKTYTLDEKRTAVELYNREGLPFSEIARELHIPRTNIRHWVNLYEREGLEGLEEKRGKARGLHKGRKRKDSLSLEEELVRLRAENEYLKKLWGLQRGKSQK</sequence>
<dbReference type="PANTHER" id="PTHR33795:SF1">
    <property type="entry name" value="INSERTION ELEMENT IS150 PROTEIN INSJ"/>
    <property type="match status" value="1"/>
</dbReference>
<dbReference type="AlphaFoldDB" id="A0A5C4SUM9"/>
<evidence type="ECO:0000256" key="1">
    <source>
        <dbReference type="ARBA" id="ARBA00038232"/>
    </source>
</evidence>
<dbReference type="InterPro" id="IPR055247">
    <property type="entry name" value="InsJ-like_HTH"/>
</dbReference>
<dbReference type="OrthoDB" id="2185084at2"/>
<keyword evidence="4" id="KW-1185">Reference proteome</keyword>
<dbReference type="InterPro" id="IPR009057">
    <property type="entry name" value="Homeodomain-like_sf"/>
</dbReference>
<dbReference type="EMBL" id="VDCQ01000151">
    <property type="protein sequence ID" value="TNJ53101.1"/>
    <property type="molecule type" value="Genomic_DNA"/>
</dbReference>
<proteinExistence type="inferred from homology"/>
<dbReference type="PANTHER" id="PTHR33795">
    <property type="entry name" value="INSERTION ELEMENT IS150 PROTEIN INSJ"/>
    <property type="match status" value="1"/>
</dbReference>
<dbReference type="Proteomes" id="UP000307943">
    <property type="component" value="Unassembled WGS sequence"/>
</dbReference>
<protein>
    <submittedName>
        <fullName evidence="3">Helix-turn-helix domain-containing protein</fullName>
    </submittedName>
</protein>
<dbReference type="Gene3D" id="1.10.10.60">
    <property type="entry name" value="Homeodomain-like"/>
    <property type="match status" value="1"/>
</dbReference>
<accession>A0A5C4SUM9</accession>
<dbReference type="Pfam" id="PF13518">
    <property type="entry name" value="HTH_28"/>
    <property type="match status" value="1"/>
</dbReference>
<dbReference type="RefSeq" id="WP_139607975.1">
    <property type="nucleotide sequence ID" value="NZ_VDCQ01000151.1"/>
</dbReference>
<evidence type="ECO:0000259" key="2">
    <source>
        <dbReference type="Pfam" id="PF13518"/>
    </source>
</evidence>
<organism evidence="3 4">
    <name type="scientific">Paenibacillus hemerocallicola</name>
    <dbReference type="NCBI Taxonomy" id="1172614"/>
    <lineage>
        <taxon>Bacteria</taxon>
        <taxon>Bacillati</taxon>
        <taxon>Bacillota</taxon>
        <taxon>Bacilli</taxon>
        <taxon>Bacillales</taxon>
        <taxon>Paenibacillaceae</taxon>
        <taxon>Paenibacillus</taxon>
    </lineage>
</organism>
<name>A0A5C4SUM9_9BACL</name>
<dbReference type="InterPro" id="IPR052057">
    <property type="entry name" value="IS150/IS1296_orfA-like"/>
</dbReference>
<evidence type="ECO:0000313" key="3">
    <source>
        <dbReference type="EMBL" id="TNJ53101.1"/>
    </source>
</evidence>
<comment type="caution">
    <text evidence="3">The sequence shown here is derived from an EMBL/GenBank/DDBJ whole genome shotgun (WGS) entry which is preliminary data.</text>
</comment>
<feature type="domain" description="Insertion element IS150 protein InsJ-like helix-turn-helix" evidence="2">
    <location>
        <begin position="12"/>
        <end position="63"/>
    </location>
</feature>
<reference evidence="3 4" key="1">
    <citation type="submission" date="2019-05" db="EMBL/GenBank/DDBJ databases">
        <title>We sequenced the genome of Paenibacillus hemerocallicola KCTC 33185 for further insight into its adaptation and study the phylogeny of Paenibacillus.</title>
        <authorList>
            <person name="Narsing Rao M.P."/>
        </authorList>
    </citation>
    <scope>NUCLEOTIDE SEQUENCE [LARGE SCALE GENOMIC DNA]</scope>
    <source>
        <strain evidence="3 4">KCTC 33185</strain>
    </source>
</reference>
<dbReference type="SUPFAM" id="SSF46689">
    <property type="entry name" value="Homeodomain-like"/>
    <property type="match status" value="1"/>
</dbReference>
<comment type="similarity">
    <text evidence="1">Belongs to the IS150/IS1296 orfA family.</text>
</comment>
<gene>
    <name evidence="3" type="ORF">FE784_40505</name>
</gene>
<evidence type="ECO:0000313" key="4">
    <source>
        <dbReference type="Proteomes" id="UP000307943"/>
    </source>
</evidence>